<name>A0A392NY79_9FABA</name>
<feature type="non-terminal residue" evidence="2">
    <location>
        <position position="59"/>
    </location>
</feature>
<organism evidence="2 3">
    <name type="scientific">Trifolium medium</name>
    <dbReference type="NCBI Taxonomy" id="97028"/>
    <lineage>
        <taxon>Eukaryota</taxon>
        <taxon>Viridiplantae</taxon>
        <taxon>Streptophyta</taxon>
        <taxon>Embryophyta</taxon>
        <taxon>Tracheophyta</taxon>
        <taxon>Spermatophyta</taxon>
        <taxon>Magnoliopsida</taxon>
        <taxon>eudicotyledons</taxon>
        <taxon>Gunneridae</taxon>
        <taxon>Pentapetalae</taxon>
        <taxon>rosids</taxon>
        <taxon>fabids</taxon>
        <taxon>Fabales</taxon>
        <taxon>Fabaceae</taxon>
        <taxon>Papilionoideae</taxon>
        <taxon>50 kb inversion clade</taxon>
        <taxon>NPAAA clade</taxon>
        <taxon>Hologalegina</taxon>
        <taxon>IRL clade</taxon>
        <taxon>Trifolieae</taxon>
        <taxon>Trifolium</taxon>
    </lineage>
</organism>
<keyword evidence="3" id="KW-1185">Reference proteome</keyword>
<evidence type="ECO:0000313" key="3">
    <source>
        <dbReference type="Proteomes" id="UP000265520"/>
    </source>
</evidence>
<feature type="region of interest" description="Disordered" evidence="1">
    <location>
        <begin position="36"/>
        <end position="59"/>
    </location>
</feature>
<evidence type="ECO:0000313" key="2">
    <source>
        <dbReference type="EMBL" id="MCI04159.1"/>
    </source>
</evidence>
<dbReference type="Proteomes" id="UP000265520">
    <property type="component" value="Unassembled WGS sequence"/>
</dbReference>
<protein>
    <submittedName>
        <fullName evidence="2">Uncharacterized protein</fullName>
    </submittedName>
</protein>
<evidence type="ECO:0000256" key="1">
    <source>
        <dbReference type="SAM" id="MobiDB-lite"/>
    </source>
</evidence>
<dbReference type="AlphaFoldDB" id="A0A392NY79"/>
<accession>A0A392NY79</accession>
<feature type="region of interest" description="Disordered" evidence="1">
    <location>
        <begin position="1"/>
        <end position="22"/>
    </location>
</feature>
<feature type="compositionally biased region" description="Basic residues" evidence="1">
    <location>
        <begin position="41"/>
        <end position="59"/>
    </location>
</feature>
<dbReference type="EMBL" id="LXQA010054488">
    <property type="protein sequence ID" value="MCI04159.1"/>
    <property type="molecule type" value="Genomic_DNA"/>
</dbReference>
<sequence>MKNQTPTSTPTKSEGSNLKPNIESASLIVQATPISTVSTRASKKGRTKYVASRKKNLSK</sequence>
<proteinExistence type="predicted"/>
<reference evidence="2 3" key="1">
    <citation type="journal article" date="2018" name="Front. Plant Sci.">
        <title>Red Clover (Trifolium pratense) and Zigzag Clover (T. medium) - A Picture of Genomic Similarities and Differences.</title>
        <authorList>
            <person name="Dluhosova J."/>
            <person name="Istvanek J."/>
            <person name="Nedelnik J."/>
            <person name="Repkova J."/>
        </authorList>
    </citation>
    <scope>NUCLEOTIDE SEQUENCE [LARGE SCALE GENOMIC DNA]</scope>
    <source>
        <strain evidence="3">cv. 10/8</strain>
        <tissue evidence="2">Leaf</tissue>
    </source>
</reference>
<comment type="caution">
    <text evidence="2">The sequence shown here is derived from an EMBL/GenBank/DDBJ whole genome shotgun (WGS) entry which is preliminary data.</text>
</comment>